<protein>
    <submittedName>
        <fullName evidence="1">Uncharacterized protein</fullName>
    </submittedName>
</protein>
<organism evidence="1 2">
    <name type="scientific">Kipferlia bialata</name>
    <dbReference type="NCBI Taxonomy" id="797122"/>
    <lineage>
        <taxon>Eukaryota</taxon>
        <taxon>Metamonada</taxon>
        <taxon>Carpediemonas-like organisms</taxon>
        <taxon>Kipferlia</taxon>
    </lineage>
</organism>
<sequence length="176" mass="19512">MLAQLAHSLNTYLRAVQLWQHNNEWRQRLLAPDTPVSSALEDMSLMTTGIVERPKDWPFSRTGESLVSAALRCSDTSSAMAISQATDVFGDCRADYLTAIDEQPVLDLLSSTKRVGLIHLRPGTLEVLKEITDLPSDDLESVQLRQLARKLLEDASGERAPIGRLPQAESTRLWSG</sequence>
<gene>
    <name evidence="1" type="ORF">KIPB_006313</name>
</gene>
<reference evidence="1 2" key="1">
    <citation type="journal article" date="2018" name="PLoS ONE">
        <title>The draft genome of Kipferlia bialata reveals reductive genome evolution in fornicate parasites.</title>
        <authorList>
            <person name="Tanifuji G."/>
            <person name="Takabayashi S."/>
            <person name="Kume K."/>
            <person name="Takagi M."/>
            <person name="Nakayama T."/>
            <person name="Kamikawa R."/>
            <person name="Inagaki Y."/>
            <person name="Hashimoto T."/>
        </authorList>
    </citation>
    <scope>NUCLEOTIDE SEQUENCE [LARGE SCALE GENOMIC DNA]</scope>
    <source>
        <strain evidence="1">NY0173</strain>
    </source>
</reference>
<dbReference type="Proteomes" id="UP000265618">
    <property type="component" value="Unassembled WGS sequence"/>
</dbReference>
<evidence type="ECO:0000313" key="1">
    <source>
        <dbReference type="EMBL" id="GIQ84759.1"/>
    </source>
</evidence>
<dbReference type="AlphaFoldDB" id="A0A9K3CWV2"/>
<evidence type="ECO:0000313" key="2">
    <source>
        <dbReference type="Proteomes" id="UP000265618"/>
    </source>
</evidence>
<comment type="caution">
    <text evidence="1">The sequence shown here is derived from an EMBL/GenBank/DDBJ whole genome shotgun (WGS) entry which is preliminary data.</text>
</comment>
<accession>A0A9K3CWV2</accession>
<dbReference type="EMBL" id="BDIP01001609">
    <property type="protein sequence ID" value="GIQ84759.1"/>
    <property type="molecule type" value="Genomic_DNA"/>
</dbReference>
<keyword evidence="2" id="KW-1185">Reference proteome</keyword>
<name>A0A9K3CWV2_9EUKA</name>
<proteinExistence type="predicted"/>